<keyword evidence="8" id="KW-0547">Nucleotide-binding</keyword>
<dbReference type="Pfam" id="PF25597">
    <property type="entry name" value="SH3_retrovirus"/>
    <property type="match status" value="1"/>
</dbReference>
<comment type="catalytic activity">
    <reaction evidence="22">
        <text>DNA(n) + a 2'-deoxyribonucleoside 5'-triphosphate = DNA(n+1) + diphosphate</text>
        <dbReference type="Rhea" id="RHEA:22508"/>
        <dbReference type="Rhea" id="RHEA-COMP:17339"/>
        <dbReference type="Rhea" id="RHEA-COMP:17340"/>
        <dbReference type="ChEBI" id="CHEBI:33019"/>
        <dbReference type="ChEBI" id="CHEBI:61560"/>
        <dbReference type="ChEBI" id="CHEBI:173112"/>
        <dbReference type="EC" id="2.7.7.7"/>
    </reaction>
</comment>
<keyword evidence="3" id="KW-1188">Viral release from host cell</keyword>
<feature type="region of interest" description="Disordered" evidence="23">
    <location>
        <begin position="274"/>
        <end position="297"/>
    </location>
</feature>
<keyword evidence="7" id="KW-0479">Metal-binding</keyword>
<keyword evidence="12" id="KW-0067">ATP-binding</keyword>
<dbReference type="InterPro" id="IPR036397">
    <property type="entry name" value="RNaseH_sf"/>
</dbReference>
<feature type="compositionally biased region" description="Polar residues" evidence="23">
    <location>
        <begin position="827"/>
        <end position="848"/>
    </location>
</feature>
<evidence type="ECO:0000256" key="4">
    <source>
        <dbReference type="ARBA" id="ARBA00022670"/>
    </source>
</evidence>
<keyword evidence="19" id="KW-0233">DNA recombination</keyword>
<accession>Q2EPY7</accession>
<keyword evidence="6" id="KW-0540">Nuclease</keyword>
<evidence type="ECO:0000256" key="16">
    <source>
        <dbReference type="ARBA" id="ARBA00022918"/>
    </source>
</evidence>
<dbReference type="Pfam" id="PF00665">
    <property type="entry name" value="rve"/>
    <property type="match status" value="1"/>
</dbReference>
<evidence type="ECO:0000256" key="22">
    <source>
        <dbReference type="ARBA" id="ARBA00049244"/>
    </source>
</evidence>
<dbReference type="InterPro" id="IPR043502">
    <property type="entry name" value="DNA/RNA_pol_sf"/>
</dbReference>
<reference evidence="25" key="1">
    <citation type="submission" date="2006-01" db="EMBL/GenBank/DDBJ databases">
        <title>Living in pretend harmony: the genome of the biotrophic fungus Ustilago maydis.</title>
        <authorList>
            <person name="Kamper J."/>
            <person name="Kahmann R."/>
            <person name="Bolker M."/>
            <person name="Saville B.J."/>
            <person name="Banuett F."/>
            <person name="Kronstad J.W."/>
            <person name="Gold S.E."/>
            <person name="Perlin M.H."/>
            <person name="Woesten H.A.B."/>
            <person name="deVries R."/>
            <person name="Ruiz-Herrera J."/>
            <person name="Reynaga-Pena C.G."/>
            <person name="Snetselaar K."/>
            <person name="McCann M."/>
            <person name="Perez-Martin J."/>
            <person name="Feldbrugge M."/>
            <person name="Basse C.W."/>
            <person name="Steinberg G."/>
            <person name="Ibeas J.I."/>
            <person name="Holloman W."/>
            <person name="Guzman P."/>
            <person name="Farman M."/>
            <person name="Stajich J.E."/>
            <person name="Sentandreu R."/>
            <person name="Gonzalez-Prietro J.M."/>
            <person name="Kennell J."/>
            <person name="Brefort T."/>
            <person name="Muller O."/>
            <person name="Molina L."/>
            <person name="Schirawski J."/>
            <person name="Mendoza-Mendoza A."/>
            <person name="Greilinger D."/>
            <person name="Scherer M."/>
            <person name="Vranes M."/>
            <person name="Ladendorf O."/>
            <person name="Sandrock B."/>
            <person name="Fuchs U."/>
            <person name="Deelstra H.J."/>
            <person name="Meng S."/>
            <person name="Ho E.C.H."/>
            <person name="Cahill M.J."/>
            <person name="Boyce K.J."/>
            <person name="Klose J."/>
            <person name="Klostermann S.J."/>
            <person name="Ortiz-Castellanos L."/>
            <person name="Li W."/>
            <person name="Sanchez-Alonzo P."/>
            <person name="Schreier P.H."/>
            <person name="Hauser-Hahn I."/>
            <person name="Vaupel M."/>
            <person name="Koopmann E."/>
            <person name="Friedrich G."/>
            <person name="Voss H."/>
            <person name="Schluter T."/>
            <person name="Platt D."/>
            <person name="Swimmer C."/>
            <person name="Mannhaupt G."/>
            <person name="Guldener U."/>
            <person name="Munsterkotter M."/>
            <person name="Haase D."/>
            <person name="Mewes H.-W."/>
            <person name="Ma L.-J."/>
            <person name="Mauceli E.W."/>
            <person name="DeCaprio D."/>
            <person name="Wade C."/>
            <person name="Butler J."/>
            <person name="Young S."/>
            <person name="Jaffe D.D."/>
            <person name="Calvo S."/>
            <person name="Nusbaum C."/>
            <person name="Galagan J."/>
            <person name="Birren B."/>
        </authorList>
    </citation>
    <scope>NUCLEOTIDE SEQUENCE</scope>
    <source>
        <strain evidence="25">521</strain>
    </source>
</reference>
<feature type="compositionally biased region" description="Basic and acidic residues" evidence="23">
    <location>
        <begin position="866"/>
        <end position="881"/>
    </location>
</feature>
<organism evidence="25">
    <name type="scientific">Mycosarcoma maydis</name>
    <name type="common">Corn smut fungus</name>
    <name type="synonym">Ustilago maydis</name>
    <dbReference type="NCBI Taxonomy" id="5270"/>
    <lineage>
        <taxon>Eukaryota</taxon>
        <taxon>Fungi</taxon>
        <taxon>Dikarya</taxon>
        <taxon>Basidiomycota</taxon>
        <taxon>Ustilaginomycotina</taxon>
        <taxon>Ustilaginomycetes</taxon>
        <taxon>Ustilaginales</taxon>
        <taxon>Ustilaginaceae</taxon>
        <taxon>Mycosarcoma</taxon>
    </lineage>
</organism>
<dbReference type="SUPFAM" id="SSF53098">
    <property type="entry name" value="Ribonuclease H-like"/>
    <property type="match status" value="1"/>
</dbReference>
<dbReference type="PANTHER" id="PTHR42648">
    <property type="entry name" value="TRANSPOSASE, PUTATIVE-RELATED"/>
    <property type="match status" value="1"/>
</dbReference>
<dbReference type="GO" id="GO:0004519">
    <property type="term" value="F:endonuclease activity"/>
    <property type="evidence" value="ECO:0007669"/>
    <property type="project" value="UniProtKB-KW"/>
</dbReference>
<evidence type="ECO:0000256" key="21">
    <source>
        <dbReference type="ARBA" id="ARBA00048173"/>
    </source>
</evidence>
<keyword evidence="20" id="KW-0511">Multifunctional enzyme</keyword>
<keyword evidence="14" id="KW-0694">RNA-binding</keyword>
<dbReference type="Gene3D" id="3.30.420.10">
    <property type="entry name" value="Ribonuclease H-like superfamily/Ribonuclease H"/>
    <property type="match status" value="1"/>
</dbReference>
<dbReference type="InterPro" id="IPR039537">
    <property type="entry name" value="Retrotran_Ty1/copia-like"/>
</dbReference>
<evidence type="ECO:0000256" key="23">
    <source>
        <dbReference type="SAM" id="MobiDB-lite"/>
    </source>
</evidence>
<dbReference type="SUPFAM" id="SSF56672">
    <property type="entry name" value="DNA/RNA polymerases"/>
    <property type="match status" value="1"/>
</dbReference>
<dbReference type="InterPro" id="IPR001584">
    <property type="entry name" value="Integrase_cat-core"/>
</dbReference>
<dbReference type="GO" id="GO:0003887">
    <property type="term" value="F:DNA-directed DNA polymerase activity"/>
    <property type="evidence" value="ECO:0007669"/>
    <property type="project" value="UniProtKB-KW"/>
</dbReference>
<dbReference type="InterPro" id="IPR054722">
    <property type="entry name" value="PolX-like_BBD"/>
</dbReference>
<evidence type="ECO:0000256" key="7">
    <source>
        <dbReference type="ARBA" id="ARBA00022723"/>
    </source>
</evidence>
<evidence type="ECO:0000256" key="14">
    <source>
        <dbReference type="ARBA" id="ARBA00022884"/>
    </source>
</evidence>
<keyword evidence="17" id="KW-0808">Transferase</keyword>
<evidence type="ECO:0000256" key="6">
    <source>
        <dbReference type="ARBA" id="ARBA00022722"/>
    </source>
</evidence>
<dbReference type="GO" id="GO:0006310">
    <property type="term" value="P:DNA recombination"/>
    <property type="evidence" value="ECO:0007669"/>
    <property type="project" value="UniProtKB-KW"/>
</dbReference>
<keyword evidence="17" id="KW-0239">DNA-directed DNA polymerase</keyword>
<dbReference type="GO" id="GO:0003723">
    <property type="term" value="F:RNA binding"/>
    <property type="evidence" value="ECO:0007669"/>
    <property type="project" value="UniProtKB-KW"/>
</dbReference>
<comment type="function">
    <text evidence="1">The aspartyl protease (PR) mediates the proteolytic cleavages of the Gag and Gag-Pol polyproteins after assembly of the VLP.</text>
</comment>
<feature type="compositionally biased region" description="Low complexity" evidence="23">
    <location>
        <begin position="899"/>
        <end position="911"/>
    </location>
</feature>
<dbReference type="GO" id="GO:0003964">
    <property type="term" value="F:RNA-directed DNA polymerase activity"/>
    <property type="evidence" value="ECO:0007669"/>
    <property type="project" value="UniProtKB-KW"/>
</dbReference>
<feature type="region of interest" description="Disordered" evidence="23">
    <location>
        <begin position="763"/>
        <end position="814"/>
    </location>
</feature>
<evidence type="ECO:0000256" key="8">
    <source>
        <dbReference type="ARBA" id="ARBA00022741"/>
    </source>
</evidence>
<dbReference type="Pfam" id="PF07727">
    <property type="entry name" value="RVT_2"/>
    <property type="match status" value="1"/>
</dbReference>
<feature type="region of interest" description="Disordered" evidence="23">
    <location>
        <begin position="827"/>
        <end position="928"/>
    </location>
</feature>
<evidence type="ECO:0000259" key="24">
    <source>
        <dbReference type="PROSITE" id="PS50994"/>
    </source>
</evidence>
<keyword evidence="13" id="KW-0460">Magnesium</keyword>
<keyword evidence="16" id="KW-0695">RNA-directed DNA polymerase</keyword>
<evidence type="ECO:0000256" key="17">
    <source>
        <dbReference type="ARBA" id="ARBA00022932"/>
    </source>
</evidence>
<dbReference type="GO" id="GO:0005524">
    <property type="term" value="F:ATP binding"/>
    <property type="evidence" value="ECO:0007669"/>
    <property type="project" value="UniProtKB-KW"/>
</dbReference>
<keyword evidence="10" id="KW-0255">Endonuclease</keyword>
<keyword evidence="11" id="KW-0378">Hydrolase</keyword>
<proteinExistence type="predicted"/>
<evidence type="ECO:0000256" key="9">
    <source>
        <dbReference type="ARBA" id="ARBA00022750"/>
    </source>
</evidence>
<dbReference type="VEuPathDB" id="FungiDB:UMAG_11580"/>
<dbReference type="GO" id="GO:0005634">
    <property type="term" value="C:nucleus"/>
    <property type="evidence" value="ECO:0007669"/>
    <property type="project" value="UniProtKB-ARBA"/>
</dbReference>
<evidence type="ECO:0000256" key="2">
    <source>
        <dbReference type="ARBA" id="ARBA00022578"/>
    </source>
</evidence>
<dbReference type="GO" id="GO:0046872">
    <property type="term" value="F:metal ion binding"/>
    <property type="evidence" value="ECO:0007669"/>
    <property type="project" value="UniProtKB-KW"/>
</dbReference>
<dbReference type="Pfam" id="PF13976">
    <property type="entry name" value="gag_pre-integrs"/>
    <property type="match status" value="1"/>
</dbReference>
<evidence type="ECO:0000256" key="15">
    <source>
        <dbReference type="ARBA" id="ARBA00022908"/>
    </source>
</evidence>
<dbReference type="InterPro" id="IPR013103">
    <property type="entry name" value="RVT_2"/>
</dbReference>
<evidence type="ECO:0000256" key="1">
    <source>
        <dbReference type="ARBA" id="ARBA00002180"/>
    </source>
</evidence>
<comment type="catalytic activity">
    <reaction evidence="21">
        <text>DNA(n) + a 2'-deoxyribonucleoside 5'-triphosphate = DNA(n+1) + diphosphate</text>
        <dbReference type="Rhea" id="RHEA:22508"/>
        <dbReference type="Rhea" id="RHEA-COMP:17339"/>
        <dbReference type="Rhea" id="RHEA-COMP:17340"/>
        <dbReference type="ChEBI" id="CHEBI:33019"/>
        <dbReference type="ChEBI" id="CHEBI:61560"/>
        <dbReference type="ChEBI" id="CHEBI:173112"/>
        <dbReference type="EC" id="2.7.7.49"/>
    </reaction>
</comment>
<evidence type="ECO:0000256" key="18">
    <source>
        <dbReference type="ARBA" id="ARBA00023113"/>
    </source>
</evidence>
<feature type="compositionally biased region" description="Basic and acidic residues" evidence="23">
    <location>
        <begin position="278"/>
        <end position="288"/>
    </location>
</feature>
<dbReference type="GO" id="GO:0006508">
    <property type="term" value="P:proteolysis"/>
    <property type="evidence" value="ECO:0007669"/>
    <property type="project" value="UniProtKB-KW"/>
</dbReference>
<dbReference type="GO" id="GO:0004190">
    <property type="term" value="F:aspartic-type endopeptidase activity"/>
    <property type="evidence" value="ECO:0007669"/>
    <property type="project" value="UniProtKB-KW"/>
</dbReference>
<feature type="domain" description="Integrase catalytic" evidence="24">
    <location>
        <begin position="523"/>
        <end position="688"/>
    </location>
</feature>
<keyword evidence="15" id="KW-0229">DNA integration</keyword>
<keyword evidence="9" id="KW-0064">Aspartyl protease</keyword>
<dbReference type="InterPro" id="IPR025724">
    <property type="entry name" value="GAG-pre-integrase_dom"/>
</dbReference>
<dbReference type="GO" id="GO:0032196">
    <property type="term" value="P:transposition"/>
    <property type="evidence" value="ECO:0007669"/>
    <property type="project" value="UniProtKB-KW"/>
</dbReference>
<evidence type="ECO:0000256" key="20">
    <source>
        <dbReference type="ARBA" id="ARBA00023268"/>
    </source>
</evidence>
<feature type="compositionally biased region" description="Acidic residues" evidence="23">
    <location>
        <begin position="765"/>
        <end position="774"/>
    </location>
</feature>
<evidence type="ECO:0000256" key="13">
    <source>
        <dbReference type="ARBA" id="ARBA00022842"/>
    </source>
</evidence>
<dbReference type="GO" id="GO:0015074">
    <property type="term" value="P:DNA integration"/>
    <property type="evidence" value="ECO:0007669"/>
    <property type="project" value="UniProtKB-KW"/>
</dbReference>
<keyword evidence="2" id="KW-0815">Transposition</keyword>
<keyword evidence="18" id="KW-0917">Virion maturation</keyword>
<keyword evidence="5" id="KW-0548">Nucleotidyltransferase</keyword>
<dbReference type="PANTHER" id="PTHR42648:SF11">
    <property type="entry name" value="TRANSPOSON TY4-P GAG-POL POLYPROTEIN"/>
    <property type="match status" value="1"/>
</dbReference>
<feature type="compositionally biased region" description="Polar residues" evidence="23">
    <location>
        <begin position="792"/>
        <end position="806"/>
    </location>
</feature>
<evidence type="ECO:0000256" key="10">
    <source>
        <dbReference type="ARBA" id="ARBA00022759"/>
    </source>
</evidence>
<name>Q2EPY7_MYCMD</name>
<protein>
    <submittedName>
        <fullName evidence="25">Hobase</fullName>
    </submittedName>
</protein>
<dbReference type="InterPro" id="IPR012337">
    <property type="entry name" value="RNaseH-like_sf"/>
</dbReference>
<keyword evidence="4" id="KW-0645">Protease</keyword>
<evidence type="ECO:0000313" key="25">
    <source>
        <dbReference type="EMBL" id="ABD17352.1"/>
    </source>
</evidence>
<dbReference type="InterPro" id="IPR057670">
    <property type="entry name" value="SH3_retrovirus"/>
</dbReference>
<evidence type="ECO:0000256" key="19">
    <source>
        <dbReference type="ARBA" id="ARBA00023172"/>
    </source>
</evidence>
<evidence type="ECO:0000256" key="12">
    <source>
        <dbReference type="ARBA" id="ARBA00022840"/>
    </source>
</evidence>
<dbReference type="PROSITE" id="PS50994">
    <property type="entry name" value="INTEGRASE"/>
    <property type="match status" value="1"/>
</dbReference>
<dbReference type="Pfam" id="PF14223">
    <property type="entry name" value="Retrotran_gag_2"/>
    <property type="match status" value="1"/>
</dbReference>
<sequence length="1497" mass="168157">MSPINDQDLAFSSMRVGLPKRLMSSEDYFEWATSMQNVLSCKNANLWFIIEGRLVKPEEHLGEGDLKEVKLGNKFPTKDIAEYYRADVEARSILLNSLGPAQQALVDTSTTARKVWEKLRENYAQNVAQQIASLEAQLANLYQGDDKINVYSYKLETICRKLDHVDAPVSGLRKLRTFLRGLGPQHDVWRKIFYFNTRLFFQKEGDSDETANKKALEDYEIAVSTIMAEEAEQKSFRRQYPARAMQAQSQPVKKGKDKFCTNCKRDNHNLEDCFMEGGPKHKDRTEKQKQKKTKKVTGNLAQVDSDEMNLCLHVSTPDDNVAPQNETWIIDSGASRHMTGDKTLFSTYGPSPVQEVFVADNRGVPVAGMGNVRLVMSNSKGSRKSITLQDVLHVPGLGNNLFSTPQVQRLGGSINFTKKTVEIFDKKGRLALRGKRRGDVNYLLVEGTTTAVAKLVTSEKALDQAKLWHQRLGHLHMQATLKTASLTDGMNLKAMSGPSVGNNCETCIKSKHRHAPIKSRGPKTTRPLELVHMDLAGPLPEGLSKEKYYLLMVDDCTRYCFGAALIYKSSAFQAFRTIDRWTQTQLGKRICRVRTDNGGEFLSREFSNYLNHRGIGREVTPRFTPQSNGLVERTNQIVKDYIRCMLEEANLTTQYWPFAFSHGLKLRNMSATSTDSSKTPHEGMHGKRQDLQGLRVFGCKAWARVPDELRKSLDPKSVECIHLGHVSNNHPYIYRLMDVETGQIFTSRHVIFRENERIRRKSEAPFEELSDDETGTTGNNLPRPGLPAPVRSSLNIPRTSPSSEEPSQPVGATNYPHLASIEEAQLADTTESGDSLESPTQQLVPSAESTDDEFHEPINLIPSRRRPQDIRGRDSPSRHQEIDDESDDSLALLPTPHQTVGGDTTTVGDTRTVGDKNNANESTGDESRYNLRARPHRLGDYARHVTTNLSKPPATLKQARMRADWPLWEGAIQAELKSHESNKTWTLVDHPQNKATNVVSCKWVFAIKKKADGSLDKYKARLVARGFTQRYGYDYDETFSPVVKATTLRILIGLAAAFDWKIVHWDAVTAFLNGRLSAEVYMTMPPGHEVPGKVCFLNKAIYGLKQAGREWYLFATKVLEQLGFTKLQEDHCLFHSKKAGRQILLALYVDDLVAASPKASELAWLHTEIQTHFKITDQGDLSSVLNVSVSKSTNSTSLGQPGYIQKILDRFQMLEAKPAFTPLPATGIAHPENPEHCSVADKELFQQLVGSVNYLACYTRPDVAYAVQALSRYLAQPTIHALSAGKHLLRYLKTTQDYRLRFPKLASGRNLTLEVFTDADFANQKAIYSPNQELTTKNKIVIPVDTTNTPRKSVTGMIFLMNGSPISWLSKQQPIIATSTQMAEYIAAAEGAKEALWIRSLFHSLQLRGKEAIPHYIDNQAAIQLCKNPVLHKATKHIDIIYHKIRELAAVGVINIEYTESGEQRADALTKTLNRQQIEKFCKEIGLKDRSNEKSSQ</sequence>
<dbReference type="EMBL" id="DQ370139">
    <property type="protein sequence ID" value="ABD17352.1"/>
    <property type="molecule type" value="Genomic_DNA"/>
</dbReference>
<evidence type="ECO:0000256" key="3">
    <source>
        <dbReference type="ARBA" id="ARBA00022612"/>
    </source>
</evidence>
<evidence type="ECO:0000256" key="11">
    <source>
        <dbReference type="ARBA" id="ARBA00022801"/>
    </source>
</evidence>
<evidence type="ECO:0000256" key="5">
    <source>
        <dbReference type="ARBA" id="ARBA00022695"/>
    </source>
</evidence>
<dbReference type="Pfam" id="PF22936">
    <property type="entry name" value="Pol_BBD"/>
    <property type="match status" value="1"/>
</dbReference>
<dbReference type="CDD" id="cd09272">
    <property type="entry name" value="RNase_HI_RT_Ty1"/>
    <property type="match status" value="1"/>
</dbReference>